<name>A0ACB9YK92_9PEZI</name>
<comment type="caution">
    <text evidence="1">The sequence shown here is derived from an EMBL/GenBank/DDBJ whole genome shotgun (WGS) entry which is preliminary data.</text>
</comment>
<dbReference type="EMBL" id="MU393621">
    <property type="protein sequence ID" value="KAI4859636.1"/>
    <property type="molecule type" value="Genomic_DNA"/>
</dbReference>
<dbReference type="Proteomes" id="UP001497700">
    <property type="component" value="Unassembled WGS sequence"/>
</dbReference>
<evidence type="ECO:0000313" key="2">
    <source>
        <dbReference type="Proteomes" id="UP001497700"/>
    </source>
</evidence>
<accession>A0ACB9YK92</accession>
<proteinExistence type="predicted"/>
<protein>
    <submittedName>
        <fullName evidence="1">Uncharacterized protein</fullName>
    </submittedName>
</protein>
<reference evidence="1 2" key="1">
    <citation type="journal article" date="2022" name="New Phytol.">
        <title>Ecological generalism drives hyperdiversity of secondary metabolite gene clusters in xylarialean endophytes.</title>
        <authorList>
            <person name="Franco M.E.E."/>
            <person name="Wisecaver J.H."/>
            <person name="Arnold A.E."/>
            <person name="Ju Y.M."/>
            <person name="Slot J.C."/>
            <person name="Ahrendt S."/>
            <person name="Moore L.P."/>
            <person name="Eastman K.E."/>
            <person name="Scott K."/>
            <person name="Konkel Z."/>
            <person name="Mondo S.J."/>
            <person name="Kuo A."/>
            <person name="Hayes R.D."/>
            <person name="Haridas S."/>
            <person name="Andreopoulos B."/>
            <person name="Riley R."/>
            <person name="LaButti K."/>
            <person name="Pangilinan J."/>
            <person name="Lipzen A."/>
            <person name="Amirebrahimi M."/>
            <person name="Yan J."/>
            <person name="Adam C."/>
            <person name="Keymanesh K."/>
            <person name="Ng V."/>
            <person name="Louie K."/>
            <person name="Northen T."/>
            <person name="Drula E."/>
            <person name="Henrissat B."/>
            <person name="Hsieh H.M."/>
            <person name="Youens-Clark K."/>
            <person name="Lutzoni F."/>
            <person name="Miadlikowska J."/>
            <person name="Eastwood D.C."/>
            <person name="Hamelin R.C."/>
            <person name="Grigoriev I.V."/>
            <person name="U'Ren J.M."/>
        </authorList>
    </citation>
    <scope>NUCLEOTIDE SEQUENCE [LARGE SCALE GENOMIC DNA]</scope>
    <source>
        <strain evidence="1 2">CBS 119005</strain>
    </source>
</reference>
<evidence type="ECO:0000313" key="1">
    <source>
        <dbReference type="EMBL" id="KAI4859636.1"/>
    </source>
</evidence>
<gene>
    <name evidence="1" type="ORF">F4820DRAFT_155811</name>
</gene>
<sequence>MNAQDMASVYRESRYSRSVSPKTRKVPLTLSREHHAPYDSDDDESSSMVPTVSPYRPFPSSMNVFCSWMATKTLHVCGAGRDERLYVVDVHTGYSGRKPLGTRPGLVLRNGTGAKDPVLAAVCDESQLAARFYAFNLNSVVLLPPLSSSKGAAADPKDLVAETMRARTLDNGGFAFRFSVEVGRGGEKLQRAQFEWRSMKKGENDEAREGGFKLVQVPPERREGRPGGSSSSQATMDDDSEVLALLSWTKTWWLTRPFALQLKGSGQSGSLGERWTLAVVITALRIWVLRLNFRSNRGVISLAETIRGK</sequence>
<keyword evidence="2" id="KW-1185">Reference proteome</keyword>
<organism evidence="1 2">
    <name type="scientific">Hypoxylon rubiginosum</name>
    <dbReference type="NCBI Taxonomy" id="110542"/>
    <lineage>
        <taxon>Eukaryota</taxon>
        <taxon>Fungi</taxon>
        <taxon>Dikarya</taxon>
        <taxon>Ascomycota</taxon>
        <taxon>Pezizomycotina</taxon>
        <taxon>Sordariomycetes</taxon>
        <taxon>Xylariomycetidae</taxon>
        <taxon>Xylariales</taxon>
        <taxon>Hypoxylaceae</taxon>
        <taxon>Hypoxylon</taxon>
    </lineage>
</organism>